<dbReference type="PROSITE" id="PS50995">
    <property type="entry name" value="HTH_MARR_2"/>
    <property type="match status" value="1"/>
</dbReference>
<feature type="region of interest" description="Disordered" evidence="4">
    <location>
        <begin position="1"/>
        <end position="28"/>
    </location>
</feature>
<sequence length="193" mass="20545">MSAPEIDASASGLADGTNDPVEPGSVQPDLTQAEIDRGQRLASVLFAFGKQQAAVAARMSKVGVDRSAVVLLKNLYVLGPSRASALAEAIHSDPSTVSRQVAALVKDGLVERRADPEDGRASLLAITDKGTALLERQRAGLALALSRMVRHWDSDDLDAFTTLFERFLADHATYLPQLITECAAYARSEGGKQ</sequence>
<dbReference type="PROSITE" id="PS01117">
    <property type="entry name" value="HTH_MARR_1"/>
    <property type="match status" value="1"/>
</dbReference>
<dbReference type="EMBL" id="PTIX01000027">
    <property type="protein sequence ID" value="PPK63567.1"/>
    <property type="molecule type" value="Genomic_DNA"/>
</dbReference>
<dbReference type="RefSeq" id="WP_245931685.1">
    <property type="nucleotide sequence ID" value="NZ_CP154825.1"/>
</dbReference>
<keyword evidence="3" id="KW-0804">Transcription</keyword>
<dbReference type="GO" id="GO:0006950">
    <property type="term" value="P:response to stress"/>
    <property type="evidence" value="ECO:0007669"/>
    <property type="project" value="TreeGrafter"/>
</dbReference>
<proteinExistence type="predicted"/>
<keyword evidence="1" id="KW-0805">Transcription regulation</keyword>
<evidence type="ECO:0000256" key="3">
    <source>
        <dbReference type="ARBA" id="ARBA00023163"/>
    </source>
</evidence>
<comment type="caution">
    <text evidence="6">The sequence shown here is derived from an EMBL/GenBank/DDBJ whole genome shotgun (WGS) entry which is preliminary data.</text>
</comment>
<evidence type="ECO:0000256" key="1">
    <source>
        <dbReference type="ARBA" id="ARBA00023015"/>
    </source>
</evidence>
<dbReference type="GO" id="GO:0003677">
    <property type="term" value="F:DNA binding"/>
    <property type="evidence" value="ECO:0007669"/>
    <property type="project" value="UniProtKB-KW"/>
</dbReference>
<dbReference type="SUPFAM" id="SSF46785">
    <property type="entry name" value="Winged helix' DNA-binding domain"/>
    <property type="match status" value="1"/>
</dbReference>
<keyword evidence="2 6" id="KW-0238">DNA-binding</keyword>
<evidence type="ECO:0000313" key="7">
    <source>
        <dbReference type="Proteomes" id="UP000239203"/>
    </source>
</evidence>
<dbReference type="InterPro" id="IPR036388">
    <property type="entry name" value="WH-like_DNA-bd_sf"/>
</dbReference>
<dbReference type="Gene3D" id="1.10.10.10">
    <property type="entry name" value="Winged helix-like DNA-binding domain superfamily/Winged helix DNA-binding domain"/>
    <property type="match status" value="1"/>
</dbReference>
<dbReference type="GO" id="GO:0003700">
    <property type="term" value="F:DNA-binding transcription factor activity"/>
    <property type="evidence" value="ECO:0007669"/>
    <property type="project" value="InterPro"/>
</dbReference>
<dbReference type="SMART" id="SM00347">
    <property type="entry name" value="HTH_MARR"/>
    <property type="match status" value="1"/>
</dbReference>
<dbReference type="InterPro" id="IPR039422">
    <property type="entry name" value="MarR/SlyA-like"/>
</dbReference>
<accession>A0A2S6GEB0</accession>
<evidence type="ECO:0000259" key="5">
    <source>
        <dbReference type="PROSITE" id="PS50995"/>
    </source>
</evidence>
<dbReference type="InterPro" id="IPR011991">
    <property type="entry name" value="ArsR-like_HTH"/>
</dbReference>
<dbReference type="PANTHER" id="PTHR33164:SF57">
    <property type="entry name" value="MARR-FAMILY TRANSCRIPTIONAL REGULATOR"/>
    <property type="match status" value="1"/>
</dbReference>
<dbReference type="Pfam" id="PF01047">
    <property type="entry name" value="MarR"/>
    <property type="match status" value="1"/>
</dbReference>
<dbReference type="Proteomes" id="UP000239203">
    <property type="component" value="Unassembled WGS sequence"/>
</dbReference>
<dbReference type="InterPro" id="IPR036390">
    <property type="entry name" value="WH_DNA-bd_sf"/>
</dbReference>
<dbReference type="InterPro" id="IPR023187">
    <property type="entry name" value="Tscrpt_reg_MarR-type_CS"/>
</dbReference>
<protein>
    <submittedName>
        <fullName evidence="6">DNA-binding MarR family transcriptional regulator</fullName>
    </submittedName>
</protein>
<gene>
    <name evidence="6" type="ORF">CLV40_12794</name>
</gene>
<dbReference type="CDD" id="cd00090">
    <property type="entry name" value="HTH_ARSR"/>
    <property type="match status" value="1"/>
</dbReference>
<reference evidence="6 7" key="1">
    <citation type="submission" date="2018-02" db="EMBL/GenBank/DDBJ databases">
        <title>Genomic Encyclopedia of Archaeal and Bacterial Type Strains, Phase II (KMG-II): from individual species to whole genera.</title>
        <authorList>
            <person name="Goeker M."/>
        </authorList>
    </citation>
    <scope>NUCLEOTIDE SEQUENCE [LARGE SCALE GENOMIC DNA]</scope>
    <source>
        <strain evidence="6 7">YU 961-1</strain>
    </source>
</reference>
<evidence type="ECO:0000313" key="6">
    <source>
        <dbReference type="EMBL" id="PPK63567.1"/>
    </source>
</evidence>
<organism evidence="6 7">
    <name type="scientific">Actinokineospora auranticolor</name>
    <dbReference type="NCBI Taxonomy" id="155976"/>
    <lineage>
        <taxon>Bacteria</taxon>
        <taxon>Bacillati</taxon>
        <taxon>Actinomycetota</taxon>
        <taxon>Actinomycetes</taxon>
        <taxon>Pseudonocardiales</taxon>
        <taxon>Pseudonocardiaceae</taxon>
        <taxon>Actinokineospora</taxon>
    </lineage>
</organism>
<dbReference type="AlphaFoldDB" id="A0A2S6GEB0"/>
<keyword evidence="7" id="KW-1185">Reference proteome</keyword>
<dbReference type="InterPro" id="IPR000835">
    <property type="entry name" value="HTH_MarR-typ"/>
</dbReference>
<name>A0A2S6GEB0_9PSEU</name>
<dbReference type="PANTHER" id="PTHR33164">
    <property type="entry name" value="TRANSCRIPTIONAL REGULATOR, MARR FAMILY"/>
    <property type="match status" value="1"/>
</dbReference>
<dbReference type="PRINTS" id="PR00598">
    <property type="entry name" value="HTHMARR"/>
</dbReference>
<feature type="domain" description="HTH marR-type" evidence="5">
    <location>
        <begin position="38"/>
        <end position="169"/>
    </location>
</feature>
<evidence type="ECO:0000256" key="2">
    <source>
        <dbReference type="ARBA" id="ARBA00023125"/>
    </source>
</evidence>
<evidence type="ECO:0000256" key="4">
    <source>
        <dbReference type="SAM" id="MobiDB-lite"/>
    </source>
</evidence>